<organism evidence="1 2">
    <name type="scientific">Mycena alexandri</name>
    <dbReference type="NCBI Taxonomy" id="1745969"/>
    <lineage>
        <taxon>Eukaryota</taxon>
        <taxon>Fungi</taxon>
        <taxon>Dikarya</taxon>
        <taxon>Basidiomycota</taxon>
        <taxon>Agaricomycotina</taxon>
        <taxon>Agaricomycetes</taxon>
        <taxon>Agaricomycetidae</taxon>
        <taxon>Agaricales</taxon>
        <taxon>Marasmiineae</taxon>
        <taxon>Mycenaceae</taxon>
        <taxon>Mycena</taxon>
    </lineage>
</organism>
<keyword evidence="2" id="KW-1185">Reference proteome</keyword>
<dbReference type="Proteomes" id="UP001218188">
    <property type="component" value="Unassembled WGS sequence"/>
</dbReference>
<evidence type="ECO:0000313" key="2">
    <source>
        <dbReference type="Proteomes" id="UP001218188"/>
    </source>
</evidence>
<sequence>MSSQTDPDLSWCIQKYRLQRERYDVTHMKQFEDLPKKAEERFTGTLEPGVQLPRPTALEPMQGVANMSPLGLRVYPTVVNGYQCLPLSTLRQLTGINVSLSTSTRPRVLSQNRLIWVLALSSVFGYVEDLKSEE</sequence>
<name>A0AAD6SHP1_9AGAR</name>
<dbReference type="AlphaFoldDB" id="A0AAD6SHP1"/>
<accession>A0AAD6SHP1</accession>
<gene>
    <name evidence="1" type="ORF">C8F04DRAFT_1188886</name>
</gene>
<evidence type="ECO:0000313" key="1">
    <source>
        <dbReference type="EMBL" id="KAJ7028204.1"/>
    </source>
</evidence>
<proteinExistence type="predicted"/>
<comment type="caution">
    <text evidence="1">The sequence shown here is derived from an EMBL/GenBank/DDBJ whole genome shotgun (WGS) entry which is preliminary data.</text>
</comment>
<protein>
    <submittedName>
        <fullName evidence="1">Uncharacterized protein</fullName>
    </submittedName>
</protein>
<dbReference type="EMBL" id="JARJCM010000115">
    <property type="protein sequence ID" value="KAJ7028204.1"/>
    <property type="molecule type" value="Genomic_DNA"/>
</dbReference>
<reference evidence="1" key="1">
    <citation type="submission" date="2023-03" db="EMBL/GenBank/DDBJ databases">
        <title>Massive genome expansion in bonnet fungi (Mycena s.s.) driven by repeated elements and novel gene families across ecological guilds.</title>
        <authorList>
            <consortium name="Lawrence Berkeley National Laboratory"/>
            <person name="Harder C.B."/>
            <person name="Miyauchi S."/>
            <person name="Viragh M."/>
            <person name="Kuo A."/>
            <person name="Thoen E."/>
            <person name="Andreopoulos B."/>
            <person name="Lu D."/>
            <person name="Skrede I."/>
            <person name="Drula E."/>
            <person name="Henrissat B."/>
            <person name="Morin E."/>
            <person name="Kohler A."/>
            <person name="Barry K."/>
            <person name="LaButti K."/>
            <person name="Morin E."/>
            <person name="Salamov A."/>
            <person name="Lipzen A."/>
            <person name="Mereny Z."/>
            <person name="Hegedus B."/>
            <person name="Baldrian P."/>
            <person name="Stursova M."/>
            <person name="Weitz H."/>
            <person name="Taylor A."/>
            <person name="Grigoriev I.V."/>
            <person name="Nagy L.G."/>
            <person name="Martin F."/>
            <person name="Kauserud H."/>
        </authorList>
    </citation>
    <scope>NUCLEOTIDE SEQUENCE</scope>
    <source>
        <strain evidence="1">CBHHK200</strain>
    </source>
</reference>